<dbReference type="PANTHER" id="PTHR46118:SF4">
    <property type="entry name" value="PROTEIN ABHD11"/>
    <property type="match status" value="1"/>
</dbReference>
<dbReference type="Pfam" id="PF00561">
    <property type="entry name" value="Abhydrolase_1"/>
    <property type="match status" value="1"/>
</dbReference>
<evidence type="ECO:0000313" key="4">
    <source>
        <dbReference type="Proteomes" id="UP000045051"/>
    </source>
</evidence>
<dbReference type="Proteomes" id="UP000045051">
    <property type="component" value="Unassembled WGS sequence"/>
</dbReference>
<evidence type="ECO:0000256" key="1">
    <source>
        <dbReference type="ARBA" id="ARBA00022801"/>
    </source>
</evidence>
<organism evidence="3 4">
    <name type="scientific">Capnocytophaga canis</name>
    <dbReference type="NCBI Taxonomy" id="1848903"/>
    <lineage>
        <taxon>Bacteria</taxon>
        <taxon>Pseudomonadati</taxon>
        <taxon>Bacteroidota</taxon>
        <taxon>Flavobacteriia</taxon>
        <taxon>Flavobacteriales</taxon>
        <taxon>Flavobacteriaceae</taxon>
        <taxon>Capnocytophaga</taxon>
    </lineage>
</organism>
<accession>A0A0B7IIE4</accession>
<dbReference type="PRINTS" id="PR00111">
    <property type="entry name" value="ABHYDROLASE"/>
</dbReference>
<gene>
    <name evidence="3" type="ORF">CCAND38_90018</name>
</gene>
<reference evidence="3 4" key="1">
    <citation type="submission" date="2015-01" db="EMBL/GenBank/DDBJ databases">
        <authorList>
            <person name="Xiang T."/>
            <person name="Song Y."/>
            <person name="Huang L."/>
            <person name="Wang B."/>
            <person name="Wu P."/>
        </authorList>
    </citation>
    <scope>NUCLEOTIDE SEQUENCE [LARGE SCALE GENOMIC DNA]</scope>
    <source>
        <strain evidence="3 4">CcD38</strain>
    </source>
</reference>
<dbReference type="Gene3D" id="3.40.50.1820">
    <property type="entry name" value="alpha/beta hydrolase"/>
    <property type="match status" value="1"/>
</dbReference>
<proteinExistence type="predicted"/>
<keyword evidence="1 3" id="KW-0378">Hydrolase</keyword>
<evidence type="ECO:0000259" key="2">
    <source>
        <dbReference type="Pfam" id="PF00561"/>
    </source>
</evidence>
<dbReference type="PANTHER" id="PTHR46118">
    <property type="entry name" value="PROTEIN ABHD11"/>
    <property type="match status" value="1"/>
</dbReference>
<dbReference type="EMBL" id="CDOI01000206">
    <property type="protein sequence ID" value="CEN49713.1"/>
    <property type="molecule type" value="Genomic_DNA"/>
</dbReference>
<dbReference type="InterPro" id="IPR000073">
    <property type="entry name" value="AB_hydrolase_1"/>
</dbReference>
<feature type="domain" description="AB hydrolase-1" evidence="2">
    <location>
        <begin position="13"/>
        <end position="243"/>
    </location>
</feature>
<dbReference type="InterPro" id="IPR029058">
    <property type="entry name" value="AB_hydrolase_fold"/>
</dbReference>
<protein>
    <submittedName>
        <fullName evidence="3">Hydrolase, alpha/beta domain protein</fullName>
    </submittedName>
</protein>
<keyword evidence="4" id="KW-1185">Reference proteome</keyword>
<sequence length="256" mass="29626">MNVLHSQIIGEGKPLFILHGFLGMSDNWRTLGIKYAEAGYEVHLIDQRNHGHSFHHQEFSYSILTEDLRHYAQVKNITLFDLIGHSMGGKTAMLFATEYPNMIDSVIVADIAPKFYPPHHQQILQGLASIDFEVVKSRSEADKQLSFYVSQADVRQFLLKNLFWKTKDQLDFRFNLEALMENEYEIGVELPKNNTFDGKILFLKGEFSEYVMPSDEPLIKQHFPNAKIEMVSKSGHWLHAQNPDEFFQKTMAFLNQ</sequence>
<dbReference type="GO" id="GO:0016787">
    <property type="term" value="F:hydrolase activity"/>
    <property type="evidence" value="ECO:0007669"/>
    <property type="project" value="UniProtKB-KW"/>
</dbReference>
<dbReference type="SUPFAM" id="SSF53474">
    <property type="entry name" value="alpha/beta-Hydrolases"/>
    <property type="match status" value="1"/>
</dbReference>
<dbReference type="RefSeq" id="WP_042345462.1">
    <property type="nucleotide sequence ID" value="NZ_CDOI01000206.1"/>
</dbReference>
<dbReference type="AlphaFoldDB" id="A0A0B7IIE4"/>
<evidence type="ECO:0000313" key="3">
    <source>
        <dbReference type="EMBL" id="CEN49713.1"/>
    </source>
</evidence>
<name>A0A0B7IIE4_9FLAO</name>